<dbReference type="GO" id="GO:0070062">
    <property type="term" value="C:extracellular exosome"/>
    <property type="evidence" value="ECO:0007669"/>
    <property type="project" value="TreeGrafter"/>
</dbReference>
<dbReference type="OMA" id="CISECTP"/>
<feature type="domain" description="Ig-like" evidence="12">
    <location>
        <begin position="34"/>
        <end position="131"/>
    </location>
</feature>
<dbReference type="GeneTree" id="ENSGT00390000007697"/>
<keyword evidence="7" id="KW-0873">Pyrrolidone carboxylic acid</keyword>
<evidence type="ECO:0000256" key="9">
    <source>
        <dbReference type="SAM" id="MobiDB-lite"/>
    </source>
</evidence>
<feature type="transmembrane region" description="Helical" evidence="10">
    <location>
        <begin position="202"/>
        <end position="223"/>
    </location>
</feature>
<dbReference type="Ensembl" id="ENSCPRT00005017294.1">
    <property type="protein sequence ID" value="ENSCPRP00005014731.1"/>
    <property type="gene ID" value="ENSCPRG00005010360.1"/>
</dbReference>
<keyword evidence="3 10" id="KW-0812">Transmembrane</keyword>
<gene>
    <name evidence="13" type="primary">CD47</name>
</gene>
<dbReference type="PANTHER" id="PTHR10613:SF0">
    <property type="entry name" value="LEUKOCYTE SURFACE ANTIGEN CD47"/>
    <property type="match status" value="1"/>
</dbReference>
<dbReference type="InterPro" id="IPR013147">
    <property type="entry name" value="CD47-like_TM"/>
</dbReference>
<evidence type="ECO:0000256" key="6">
    <source>
        <dbReference type="ARBA" id="ARBA00023180"/>
    </source>
</evidence>
<sequence length="365" mass="39234">MWAPGLWVLLGAVGTGSAQLLFNATKSVNLSTCNESAILPCIVNNLAFHSAGDMFVKWKFNGIEFFAFDGSSKKLHRSSNFSSANFASEKDLPKGIASLSILAAQARPGNYTCEVTESNREGEIVVELKISVGNESDCQDRRPCPSGNESDCQDRRPCPSGSWFRPVESAFIILFLFLAIIFSWAQLCVVASKFEIVLGKKVGLIITGSIIVIAGVVGAILLVPDGYTPKNRAGLGLLVVPAVIFLPLQYLLFGIVFDNHLRPSALVLVALKSLGYIITVVGFALCVSACPPAQGSVVIAGLAIMAFAALISLAFICIGSNTKDHQPPRKSVEEPLNESLVEGDGICYRDGDMWKRNTLVHTPWP</sequence>
<dbReference type="SUPFAM" id="SSF48726">
    <property type="entry name" value="Immunoglobulin"/>
    <property type="match status" value="1"/>
</dbReference>
<dbReference type="Pfam" id="PF04549">
    <property type="entry name" value="CD47"/>
    <property type="match status" value="1"/>
</dbReference>
<dbReference type="AlphaFoldDB" id="A0A7M4EW62"/>
<dbReference type="InterPro" id="IPR006704">
    <property type="entry name" value="CD47"/>
</dbReference>
<feature type="region of interest" description="Disordered" evidence="9">
    <location>
        <begin position="136"/>
        <end position="155"/>
    </location>
</feature>
<dbReference type="GO" id="GO:0070051">
    <property type="term" value="F:fibrinogen binding"/>
    <property type="evidence" value="ECO:0007669"/>
    <property type="project" value="Ensembl"/>
</dbReference>
<dbReference type="InterPro" id="IPR007110">
    <property type="entry name" value="Ig-like_dom"/>
</dbReference>
<proteinExistence type="predicted"/>
<dbReference type="InterPro" id="IPR036179">
    <property type="entry name" value="Ig-like_dom_sf"/>
</dbReference>
<accession>A0A7M4EW62</accession>
<comment type="subcellular location">
    <subcellularLocation>
        <location evidence="1">Cell membrane</location>
        <topology evidence="1">Multi-pass membrane protein</topology>
    </subcellularLocation>
</comment>
<dbReference type="GO" id="GO:0070053">
    <property type="term" value="F:thrombospondin receptor activity"/>
    <property type="evidence" value="ECO:0007669"/>
    <property type="project" value="Ensembl"/>
</dbReference>
<dbReference type="GO" id="GO:0005886">
    <property type="term" value="C:plasma membrane"/>
    <property type="evidence" value="ECO:0007669"/>
    <property type="project" value="UniProtKB-SubCell"/>
</dbReference>
<keyword evidence="14" id="KW-1185">Reference proteome</keyword>
<evidence type="ECO:0000256" key="4">
    <source>
        <dbReference type="ARBA" id="ARBA00022989"/>
    </source>
</evidence>
<evidence type="ECO:0000256" key="5">
    <source>
        <dbReference type="ARBA" id="ARBA00023136"/>
    </source>
</evidence>
<dbReference type="GO" id="GO:0050870">
    <property type="term" value="P:positive regulation of T cell activation"/>
    <property type="evidence" value="ECO:0007669"/>
    <property type="project" value="Ensembl"/>
</dbReference>
<dbReference type="GO" id="GO:0050729">
    <property type="term" value="P:positive regulation of inflammatory response"/>
    <property type="evidence" value="ECO:0007669"/>
    <property type="project" value="InterPro"/>
</dbReference>
<evidence type="ECO:0000313" key="14">
    <source>
        <dbReference type="Proteomes" id="UP000594220"/>
    </source>
</evidence>
<keyword evidence="5 10" id="KW-0472">Membrane</keyword>
<evidence type="ECO:0000256" key="8">
    <source>
        <dbReference type="ARBA" id="ARBA00033289"/>
    </source>
</evidence>
<feature type="transmembrane region" description="Helical" evidence="10">
    <location>
        <begin position="297"/>
        <end position="320"/>
    </location>
</feature>
<dbReference type="GO" id="GO:0032653">
    <property type="term" value="P:regulation of interleukin-10 production"/>
    <property type="evidence" value="ECO:0007669"/>
    <property type="project" value="Ensembl"/>
</dbReference>
<keyword evidence="11" id="KW-0732">Signal</keyword>
<keyword evidence="4 10" id="KW-1133">Transmembrane helix</keyword>
<dbReference type="Proteomes" id="UP000594220">
    <property type="component" value="Unplaced"/>
</dbReference>
<dbReference type="GO" id="GO:0032649">
    <property type="term" value="P:regulation of type II interferon production"/>
    <property type="evidence" value="ECO:0007669"/>
    <property type="project" value="Ensembl"/>
</dbReference>
<evidence type="ECO:0000259" key="12">
    <source>
        <dbReference type="PROSITE" id="PS50835"/>
    </source>
</evidence>
<organism evidence="13 14">
    <name type="scientific">Crocodylus porosus</name>
    <name type="common">Saltwater crocodile</name>
    <name type="synonym">Estuarine crocodile</name>
    <dbReference type="NCBI Taxonomy" id="8502"/>
    <lineage>
        <taxon>Eukaryota</taxon>
        <taxon>Metazoa</taxon>
        <taxon>Chordata</taxon>
        <taxon>Craniata</taxon>
        <taxon>Vertebrata</taxon>
        <taxon>Euteleostomi</taxon>
        <taxon>Archelosauria</taxon>
        <taxon>Archosauria</taxon>
        <taxon>Crocodylia</taxon>
        <taxon>Longirostres</taxon>
        <taxon>Crocodylidae</taxon>
        <taxon>Crocodylus</taxon>
    </lineage>
</organism>
<dbReference type="GO" id="GO:1904669">
    <property type="term" value="P:ATP export"/>
    <property type="evidence" value="ECO:0007669"/>
    <property type="project" value="Ensembl"/>
</dbReference>
<evidence type="ECO:0000313" key="13">
    <source>
        <dbReference type="Ensembl" id="ENSCPRP00005014731.1"/>
    </source>
</evidence>
<feature type="signal peptide" evidence="11">
    <location>
        <begin position="1"/>
        <end position="18"/>
    </location>
</feature>
<dbReference type="GO" id="GO:0032655">
    <property type="term" value="P:regulation of interleukin-12 production"/>
    <property type="evidence" value="ECO:0007669"/>
    <property type="project" value="Ensembl"/>
</dbReference>
<dbReference type="InterPro" id="IPR013270">
    <property type="entry name" value="CD47_Vset"/>
</dbReference>
<dbReference type="GO" id="GO:0009986">
    <property type="term" value="C:cell surface"/>
    <property type="evidence" value="ECO:0007669"/>
    <property type="project" value="Ensembl"/>
</dbReference>
<feature type="transmembrane region" description="Helical" evidence="10">
    <location>
        <begin position="265"/>
        <end position="285"/>
    </location>
</feature>
<dbReference type="GO" id="GO:0071349">
    <property type="term" value="P:cellular response to interleukin-12"/>
    <property type="evidence" value="ECO:0007669"/>
    <property type="project" value="Ensembl"/>
</dbReference>
<evidence type="ECO:0000256" key="1">
    <source>
        <dbReference type="ARBA" id="ARBA00004651"/>
    </source>
</evidence>
<dbReference type="GO" id="GO:0032680">
    <property type="term" value="P:regulation of tumor necrosis factor production"/>
    <property type="evidence" value="ECO:0007669"/>
    <property type="project" value="Ensembl"/>
</dbReference>
<evidence type="ECO:0000256" key="7">
    <source>
        <dbReference type="ARBA" id="ARBA00023283"/>
    </source>
</evidence>
<dbReference type="Gene3D" id="2.60.40.10">
    <property type="entry name" value="Immunoglobulins"/>
    <property type="match status" value="1"/>
</dbReference>
<evidence type="ECO:0000256" key="10">
    <source>
        <dbReference type="SAM" id="Phobius"/>
    </source>
</evidence>
<protein>
    <recommendedName>
        <fullName evidence="2">Leukocyte surface antigen CD47</fullName>
    </recommendedName>
    <alternativeName>
        <fullName evidence="8">Integrin-associated protein</fullName>
    </alternativeName>
</protein>
<feature type="chain" id="PRO_5029763688" description="Leukocyte surface antigen CD47" evidence="11">
    <location>
        <begin position="19"/>
        <end position="365"/>
    </location>
</feature>
<dbReference type="GO" id="GO:0008284">
    <property type="term" value="P:positive regulation of cell population proliferation"/>
    <property type="evidence" value="ECO:0007669"/>
    <property type="project" value="Ensembl"/>
</dbReference>
<name>A0A7M4EW62_CROPO</name>
<keyword evidence="6" id="KW-0325">Glycoprotein</keyword>
<dbReference type="InterPro" id="IPR013783">
    <property type="entry name" value="Ig-like_fold"/>
</dbReference>
<dbReference type="Pfam" id="PF08204">
    <property type="entry name" value="V-set_CD47"/>
    <property type="match status" value="1"/>
</dbReference>
<reference evidence="13" key="2">
    <citation type="submission" date="2025-09" db="UniProtKB">
        <authorList>
            <consortium name="Ensembl"/>
        </authorList>
    </citation>
    <scope>IDENTIFICATION</scope>
</reference>
<reference evidence="13" key="1">
    <citation type="submission" date="2025-08" db="UniProtKB">
        <authorList>
            <consortium name="Ensembl"/>
        </authorList>
    </citation>
    <scope>IDENTIFICATION</scope>
</reference>
<evidence type="ECO:0000256" key="11">
    <source>
        <dbReference type="SAM" id="SignalP"/>
    </source>
</evidence>
<dbReference type="GO" id="GO:0050766">
    <property type="term" value="P:positive regulation of phagocytosis"/>
    <property type="evidence" value="ECO:0007669"/>
    <property type="project" value="InterPro"/>
</dbReference>
<evidence type="ECO:0000256" key="2">
    <source>
        <dbReference type="ARBA" id="ARBA00015454"/>
    </source>
</evidence>
<dbReference type="PANTHER" id="PTHR10613">
    <property type="entry name" value="LEUKOCYTE SURFACE ANTIGEN CD47"/>
    <property type="match status" value="1"/>
</dbReference>
<dbReference type="PROSITE" id="PS50835">
    <property type="entry name" value="IG_LIKE"/>
    <property type="match status" value="1"/>
</dbReference>
<feature type="transmembrane region" description="Helical" evidence="10">
    <location>
        <begin position="235"/>
        <end position="253"/>
    </location>
</feature>
<evidence type="ECO:0000256" key="3">
    <source>
        <dbReference type="ARBA" id="ARBA00022692"/>
    </source>
</evidence>
<feature type="transmembrane region" description="Helical" evidence="10">
    <location>
        <begin position="170"/>
        <end position="190"/>
    </location>
</feature>
<dbReference type="GO" id="GO:0098632">
    <property type="term" value="F:cell-cell adhesion mediator activity"/>
    <property type="evidence" value="ECO:0007669"/>
    <property type="project" value="Ensembl"/>
</dbReference>
<dbReference type="GO" id="GO:0032675">
    <property type="term" value="P:regulation of interleukin-6 production"/>
    <property type="evidence" value="ECO:0007669"/>
    <property type="project" value="Ensembl"/>
</dbReference>